<evidence type="ECO:0008006" key="3">
    <source>
        <dbReference type="Google" id="ProtNLM"/>
    </source>
</evidence>
<proteinExistence type="predicted"/>
<gene>
    <name evidence="1" type="ORF">A4A49_13038</name>
</gene>
<dbReference type="PANTHER" id="PTHR33237:SF50">
    <property type="entry name" value="TRANSMEMBRANE PROTEIN"/>
    <property type="match status" value="1"/>
</dbReference>
<dbReference type="Gramene" id="OIT40442">
    <property type="protein sequence ID" value="OIT40442"/>
    <property type="gene ID" value="A4A49_13038"/>
</dbReference>
<dbReference type="EMBL" id="MJEQ01000023">
    <property type="protein sequence ID" value="OIT40442.1"/>
    <property type="molecule type" value="Genomic_DNA"/>
</dbReference>
<reference evidence="1" key="1">
    <citation type="submission" date="2016-11" db="EMBL/GenBank/DDBJ databases">
        <title>The genome of Nicotiana attenuata.</title>
        <authorList>
            <person name="Xu S."/>
            <person name="Brockmoeller T."/>
            <person name="Gaquerel E."/>
            <person name="Navarro A."/>
            <person name="Kuhl H."/>
            <person name="Gase K."/>
            <person name="Ling Z."/>
            <person name="Zhou W."/>
            <person name="Kreitzer C."/>
            <person name="Stanke M."/>
            <person name="Tang H."/>
            <person name="Lyons E."/>
            <person name="Pandey P."/>
            <person name="Pandey S.P."/>
            <person name="Timmermann B."/>
            <person name="Baldwin I.T."/>
        </authorList>
    </citation>
    <scope>NUCLEOTIDE SEQUENCE [LARGE SCALE GENOMIC DNA]</scope>
    <source>
        <strain evidence="1">UT</strain>
    </source>
</reference>
<dbReference type="AlphaFoldDB" id="A0A314LFV5"/>
<dbReference type="STRING" id="49451.A0A314LFV5"/>
<name>A0A314LFV5_NICAT</name>
<dbReference type="Proteomes" id="UP000187609">
    <property type="component" value="Unassembled WGS sequence"/>
</dbReference>
<dbReference type="PANTHER" id="PTHR33237">
    <property type="entry name" value="F2P16.13 PROTEIN-RELATED"/>
    <property type="match status" value="1"/>
</dbReference>
<evidence type="ECO:0000313" key="2">
    <source>
        <dbReference type="Proteomes" id="UP000187609"/>
    </source>
</evidence>
<protein>
    <recommendedName>
        <fullName evidence="3">Transmembrane protein</fullName>
    </recommendedName>
</protein>
<sequence length="154" mass="17174">MVRPLMSRNNGQSLCSMPLGIGLFLSIIALLALCAKHGRKASRKYHMATEETNEEKIAPKSPLLCPKQLITTISSKTMPFLNHKKYGEKSDEKIGSIARKEFGQGGLWQKAILMGEKCQPPEFSGVIYYDPFGNRVSELPRSPRASPMARPYAY</sequence>
<evidence type="ECO:0000313" key="1">
    <source>
        <dbReference type="EMBL" id="OIT40442.1"/>
    </source>
</evidence>
<keyword evidence="2" id="KW-1185">Reference proteome</keyword>
<comment type="caution">
    <text evidence="1">The sequence shown here is derived from an EMBL/GenBank/DDBJ whole genome shotgun (WGS) entry which is preliminary data.</text>
</comment>
<accession>A0A314LFV5</accession>
<organism evidence="1 2">
    <name type="scientific">Nicotiana attenuata</name>
    <name type="common">Coyote tobacco</name>
    <dbReference type="NCBI Taxonomy" id="49451"/>
    <lineage>
        <taxon>Eukaryota</taxon>
        <taxon>Viridiplantae</taxon>
        <taxon>Streptophyta</taxon>
        <taxon>Embryophyta</taxon>
        <taxon>Tracheophyta</taxon>
        <taxon>Spermatophyta</taxon>
        <taxon>Magnoliopsida</taxon>
        <taxon>eudicotyledons</taxon>
        <taxon>Gunneridae</taxon>
        <taxon>Pentapetalae</taxon>
        <taxon>asterids</taxon>
        <taxon>lamiids</taxon>
        <taxon>Solanales</taxon>
        <taxon>Solanaceae</taxon>
        <taxon>Nicotianoideae</taxon>
        <taxon>Nicotianeae</taxon>
        <taxon>Nicotiana</taxon>
    </lineage>
</organism>